<name>A0A0H3HQX5_BURP2</name>
<gene>
    <name evidence="2" type="ordered locus">BP1026B_I2022</name>
</gene>
<reference evidence="2 3" key="1">
    <citation type="journal article" date="2012" name="PLoS ONE">
        <title>Evolution of Burkholderia pseudomallei in recurrent melioidosis.</title>
        <authorList>
            <person name="Hayden H.S."/>
            <person name="Lim R."/>
            <person name="Brittnacher M.J."/>
            <person name="Sims E.H."/>
            <person name="Ramage E.R."/>
            <person name="Fong C."/>
            <person name="Wu Z."/>
            <person name="Crist E."/>
            <person name="Chang J."/>
            <person name="Zhou Y."/>
            <person name="Radey M."/>
            <person name="Rohmer L."/>
            <person name="Haugen E."/>
            <person name="Gillett W."/>
            <person name="Wuthiekanun V."/>
            <person name="Peacock S.J."/>
            <person name="Kaul R."/>
            <person name="Miller S.I."/>
            <person name="Manoil C."/>
            <person name="Jacobs M.A."/>
        </authorList>
    </citation>
    <scope>NUCLEOTIDE SEQUENCE [LARGE SCALE GENOMIC DNA]</scope>
    <source>
        <strain evidence="2 3">1026b</strain>
    </source>
</reference>
<keyword evidence="2" id="KW-0449">Lipoprotein</keyword>
<dbReference type="Proteomes" id="UP000010087">
    <property type="component" value="Chromosome 1"/>
</dbReference>
<evidence type="ECO:0000313" key="2">
    <source>
        <dbReference type="EMBL" id="AFI66638.1"/>
    </source>
</evidence>
<dbReference type="PATRIC" id="fig|884204.6.peg.2442"/>
<evidence type="ECO:0000313" key="3">
    <source>
        <dbReference type="Proteomes" id="UP000010087"/>
    </source>
</evidence>
<protein>
    <submittedName>
        <fullName evidence="2">Putative lipoprotein</fullName>
    </submittedName>
</protein>
<sequence length="224" mass="23952">MRYADRVLGLTKSTLGKRGCSSCGAILHGVIAVGVSCVMSSAVAMSRGPVRVDIKRIDGQPAARIPESDDTGNEWVRLHIAGVSRATGPASPAVVYWVITVPDDVPPVYLKRGECVVFGQRIPGATVETPPKPFDVDKRYNFALVTSSESGTWIYKGNFCVREKLGGGTRAVLLKEDRRSLPAGTMNRLNDGALIIVSFASALSNCCQVCQHSARSTTCVRGRA</sequence>
<organism evidence="2 3">
    <name type="scientific">Burkholderia pseudomallei (strain 1026b)</name>
    <dbReference type="NCBI Taxonomy" id="884204"/>
    <lineage>
        <taxon>Bacteria</taxon>
        <taxon>Pseudomonadati</taxon>
        <taxon>Pseudomonadota</taxon>
        <taxon>Betaproteobacteria</taxon>
        <taxon>Burkholderiales</taxon>
        <taxon>Burkholderiaceae</taxon>
        <taxon>Burkholderia</taxon>
        <taxon>pseudomallei group</taxon>
    </lineage>
</organism>
<dbReference type="KEGG" id="bpz:BP1026B_I2022"/>
<proteinExistence type="predicted"/>
<dbReference type="AlphaFoldDB" id="A0A0H3HQX5"/>
<accession>A0A0H3HQX5</accession>
<evidence type="ECO:0000256" key="1">
    <source>
        <dbReference type="SAM" id="Phobius"/>
    </source>
</evidence>
<keyword evidence="1" id="KW-1133">Transmembrane helix</keyword>
<keyword evidence="1" id="KW-0812">Transmembrane</keyword>
<keyword evidence="1" id="KW-0472">Membrane</keyword>
<feature type="transmembrane region" description="Helical" evidence="1">
    <location>
        <begin position="25"/>
        <end position="46"/>
    </location>
</feature>
<dbReference type="EMBL" id="CP002833">
    <property type="protein sequence ID" value="AFI66638.1"/>
    <property type="molecule type" value="Genomic_DNA"/>
</dbReference>